<accession>A0A4R5M3N6</accession>
<feature type="active site" description="Proton donor" evidence="4">
    <location>
        <position position="359"/>
    </location>
</feature>
<dbReference type="PANTHER" id="PTHR21661:SF35">
    <property type="entry name" value="EPOXIDE HYDROLASE"/>
    <property type="match status" value="1"/>
</dbReference>
<dbReference type="GO" id="GO:0097176">
    <property type="term" value="P:epoxide metabolic process"/>
    <property type="evidence" value="ECO:0007669"/>
    <property type="project" value="TreeGrafter"/>
</dbReference>
<evidence type="ECO:0000259" key="5">
    <source>
        <dbReference type="Pfam" id="PF06441"/>
    </source>
</evidence>
<dbReference type="PIRSF" id="PIRSF001112">
    <property type="entry name" value="Epoxide_hydrolase"/>
    <property type="match status" value="1"/>
</dbReference>
<dbReference type="Gene3D" id="3.40.50.1820">
    <property type="entry name" value="alpha/beta hydrolase"/>
    <property type="match status" value="1"/>
</dbReference>
<evidence type="ECO:0000256" key="4">
    <source>
        <dbReference type="PIRSR" id="PIRSR001112-1"/>
    </source>
</evidence>
<organism evidence="6 7">
    <name type="scientific">Paraburkholderia silviterrae</name>
    <dbReference type="NCBI Taxonomy" id="2528715"/>
    <lineage>
        <taxon>Bacteria</taxon>
        <taxon>Pseudomonadati</taxon>
        <taxon>Pseudomonadota</taxon>
        <taxon>Betaproteobacteria</taxon>
        <taxon>Burkholderiales</taxon>
        <taxon>Burkholderiaceae</taxon>
        <taxon>Paraburkholderia</taxon>
    </lineage>
</organism>
<keyword evidence="2" id="KW-0058">Aromatic hydrocarbons catabolism</keyword>
<dbReference type="PANTHER" id="PTHR21661">
    <property type="entry name" value="EPOXIDE HYDROLASE 1-RELATED"/>
    <property type="match status" value="1"/>
</dbReference>
<keyword evidence="3 6" id="KW-0378">Hydrolase</keyword>
<dbReference type="Pfam" id="PF06441">
    <property type="entry name" value="EHN"/>
    <property type="match status" value="1"/>
</dbReference>
<protein>
    <submittedName>
        <fullName evidence="6">Epoxide hydrolase</fullName>
    </submittedName>
</protein>
<dbReference type="InterPro" id="IPR006311">
    <property type="entry name" value="TAT_signal"/>
</dbReference>
<dbReference type="Proteomes" id="UP000295722">
    <property type="component" value="Unassembled WGS sequence"/>
</dbReference>
<dbReference type="GO" id="GO:0004301">
    <property type="term" value="F:epoxide hydrolase activity"/>
    <property type="evidence" value="ECO:0007669"/>
    <property type="project" value="TreeGrafter"/>
</dbReference>
<dbReference type="InterPro" id="IPR029058">
    <property type="entry name" value="AB_hydrolase_fold"/>
</dbReference>
<comment type="similarity">
    <text evidence="1">Belongs to the peptidase S33 family.</text>
</comment>
<dbReference type="EMBL" id="SMRP01000019">
    <property type="protein sequence ID" value="TDG19892.1"/>
    <property type="molecule type" value="Genomic_DNA"/>
</dbReference>
<gene>
    <name evidence="6" type="ORF">EYW47_28990</name>
</gene>
<dbReference type="InterPro" id="IPR000639">
    <property type="entry name" value="Epox_hydrolase-like"/>
</dbReference>
<dbReference type="SUPFAM" id="SSF53474">
    <property type="entry name" value="alpha/beta-Hydrolases"/>
    <property type="match status" value="1"/>
</dbReference>
<evidence type="ECO:0000313" key="6">
    <source>
        <dbReference type="EMBL" id="TDG19892.1"/>
    </source>
</evidence>
<proteinExistence type="inferred from homology"/>
<dbReference type="PROSITE" id="PS51318">
    <property type="entry name" value="TAT"/>
    <property type="match status" value="1"/>
</dbReference>
<dbReference type="InterPro" id="IPR016292">
    <property type="entry name" value="Epoxide_hydrolase"/>
</dbReference>
<keyword evidence="7" id="KW-1185">Reference proteome</keyword>
<feature type="domain" description="Epoxide hydrolase N-terminal" evidence="5">
    <location>
        <begin position="60"/>
        <end position="164"/>
    </location>
</feature>
<name>A0A4R5M3N6_9BURK</name>
<dbReference type="PRINTS" id="PR00412">
    <property type="entry name" value="EPOXHYDRLASE"/>
</dbReference>
<sequence>MASSSSDASTSPGMDSTRRTVLRAAAWLGTLSLGTGLAVAREAEAKATDIVLPSTSEAVAPFRVTIPAAALQDLKVRLAATRFPEKETVDDWSEGVPLEKMKALVEYWRSSYDMHRLERRLNRFPQFRTQIDGLGIYFLHVRSKHENAQPIILTHGWPGSVIEFLKVIGPLTDPTAYGGTPDDAFHVVIPSLPGYGFSDKPTERGWGLPHIARAWAVLMKRLGYTSYVAQGGDWGAGVTTWMAKQHVEGLKAIHLNLPILFPPPVEGEPTAEEKTAIARLTEFANNGMGYSKLQSTRPQTIGYSLSDSPAGQAAWIYEKLAQWSDTNNEPERELSRDEMLDNISLYWLTNTGASSARLYFESYATDFSRQQLDIPVGVSNFHGEILQPPRIWGERTYSKLFYWNEVAKGGHFAAFEQPDLFVAELRACFSRTSNAASSTPPSHECSVDPEIIWPLIG</sequence>
<dbReference type="AlphaFoldDB" id="A0A4R5M3N6"/>
<dbReference type="OrthoDB" id="9780765at2"/>
<dbReference type="InterPro" id="IPR010497">
    <property type="entry name" value="Epoxide_hydro_N"/>
</dbReference>
<evidence type="ECO:0000313" key="7">
    <source>
        <dbReference type="Proteomes" id="UP000295722"/>
    </source>
</evidence>
<evidence type="ECO:0000256" key="3">
    <source>
        <dbReference type="ARBA" id="ARBA00022801"/>
    </source>
</evidence>
<feature type="active site" description="Proton acceptor" evidence="4">
    <location>
        <position position="411"/>
    </location>
</feature>
<feature type="active site" description="Nucleophile" evidence="4">
    <location>
        <position position="233"/>
    </location>
</feature>
<comment type="caution">
    <text evidence="6">The sequence shown here is derived from an EMBL/GenBank/DDBJ whole genome shotgun (WGS) entry which is preliminary data.</text>
</comment>
<evidence type="ECO:0000256" key="1">
    <source>
        <dbReference type="ARBA" id="ARBA00010088"/>
    </source>
</evidence>
<evidence type="ECO:0000256" key="2">
    <source>
        <dbReference type="ARBA" id="ARBA00022797"/>
    </source>
</evidence>
<reference evidence="6 7" key="1">
    <citation type="submission" date="2019-03" db="EMBL/GenBank/DDBJ databases">
        <title>Paraburkholderia sp. 4M-K11, isolated from subtropical forest soil.</title>
        <authorList>
            <person name="Gao Z.-H."/>
            <person name="Qiu L.-H."/>
        </authorList>
    </citation>
    <scope>NUCLEOTIDE SEQUENCE [LARGE SCALE GENOMIC DNA]</scope>
    <source>
        <strain evidence="6 7">4M-K11</strain>
    </source>
</reference>
<dbReference type="RefSeq" id="WP_133198271.1">
    <property type="nucleotide sequence ID" value="NZ_JBHUCW010000030.1"/>
</dbReference>